<dbReference type="EMBL" id="JAUCGR010000001">
    <property type="protein sequence ID" value="MDM7829712.1"/>
    <property type="molecule type" value="Genomic_DNA"/>
</dbReference>
<keyword evidence="4" id="KW-1185">Reference proteome</keyword>
<comment type="caution">
    <text evidence="3">The sequence shown here is derived from an EMBL/GenBank/DDBJ whole genome shotgun (WGS) entry which is preliminary data.</text>
</comment>
<evidence type="ECO:0000313" key="3">
    <source>
        <dbReference type="EMBL" id="MDM7829712.1"/>
    </source>
</evidence>
<reference evidence="3 4" key="1">
    <citation type="submission" date="2023-06" db="EMBL/GenBank/DDBJ databases">
        <title>Cellulomonas sp. MW9 Whole genome sequence.</title>
        <authorList>
            <person name="Park S."/>
        </authorList>
    </citation>
    <scope>NUCLEOTIDE SEQUENCE [LARGE SCALE GENOMIC DNA]</scope>
    <source>
        <strain evidence="3 4">MW9</strain>
    </source>
</reference>
<evidence type="ECO:0000259" key="2">
    <source>
        <dbReference type="PROSITE" id="PS50213"/>
    </source>
</evidence>
<dbReference type="SUPFAM" id="SSF82153">
    <property type="entry name" value="FAS1 domain"/>
    <property type="match status" value="1"/>
</dbReference>
<keyword evidence="1" id="KW-0732">Signal</keyword>
<feature type="domain" description="FAS1" evidence="2">
    <location>
        <begin position="48"/>
        <end position="214"/>
    </location>
</feature>
<protein>
    <submittedName>
        <fullName evidence="3">Fasciclin domain-containing protein</fullName>
    </submittedName>
</protein>
<organism evidence="3 4">
    <name type="scientific">Cellulomonas edaphi</name>
    <dbReference type="NCBI Taxonomy" id="3053468"/>
    <lineage>
        <taxon>Bacteria</taxon>
        <taxon>Bacillati</taxon>
        <taxon>Actinomycetota</taxon>
        <taxon>Actinomycetes</taxon>
        <taxon>Micrococcales</taxon>
        <taxon>Cellulomonadaceae</taxon>
        <taxon>Cellulomonas</taxon>
    </lineage>
</organism>
<dbReference type="Gene3D" id="2.30.180.10">
    <property type="entry name" value="FAS1 domain"/>
    <property type="match status" value="1"/>
</dbReference>
<feature type="signal peptide" evidence="1">
    <location>
        <begin position="1"/>
        <end position="24"/>
    </location>
</feature>
<sequence>MSIRRFVSALAAASLATGAVVAFAPGASATARTASAPTGTTSLAAVLASDGNTFDRNWYDFDILDQAVGAVLAAKPDSPVAVLADGTVPLTAFIPTDRAFQLLAHDLTHRWYSSEQRVLTALAGAVGVDAIEQVLLYHVVPGATIDSKTALASDNAVLTTAQGGTIKVDVLSKRFGLVRLIDKDRNDVNPFLIPCKLDINKGNKQIAHAITFVLRPVDL</sequence>
<accession>A0ABT7S259</accession>
<name>A0ABT7S259_9CELL</name>
<dbReference type="Proteomes" id="UP001321453">
    <property type="component" value="Unassembled WGS sequence"/>
</dbReference>
<evidence type="ECO:0000256" key="1">
    <source>
        <dbReference type="SAM" id="SignalP"/>
    </source>
</evidence>
<dbReference type="RefSeq" id="WP_289444087.1">
    <property type="nucleotide sequence ID" value="NZ_JAUCGR010000001.1"/>
</dbReference>
<dbReference type="InterPro" id="IPR036378">
    <property type="entry name" value="FAS1_dom_sf"/>
</dbReference>
<feature type="chain" id="PRO_5046587657" evidence="1">
    <location>
        <begin position="25"/>
        <end position="219"/>
    </location>
</feature>
<proteinExistence type="predicted"/>
<evidence type="ECO:0000313" key="4">
    <source>
        <dbReference type="Proteomes" id="UP001321453"/>
    </source>
</evidence>
<gene>
    <name evidence="3" type="ORF">QRT05_00055</name>
</gene>
<dbReference type="Pfam" id="PF02469">
    <property type="entry name" value="Fasciclin"/>
    <property type="match status" value="1"/>
</dbReference>
<dbReference type="InterPro" id="IPR000782">
    <property type="entry name" value="FAS1_domain"/>
</dbReference>
<dbReference type="PROSITE" id="PS50213">
    <property type="entry name" value="FAS1"/>
    <property type="match status" value="1"/>
</dbReference>